<dbReference type="Gene3D" id="3.40.50.300">
    <property type="entry name" value="P-loop containing nucleotide triphosphate hydrolases"/>
    <property type="match status" value="1"/>
</dbReference>
<dbReference type="GO" id="GO:0005524">
    <property type="term" value="F:ATP binding"/>
    <property type="evidence" value="ECO:0007669"/>
    <property type="project" value="UniProtKB-KW"/>
</dbReference>
<accession>A0A0W8CG24</accession>
<dbReference type="GO" id="GO:0043139">
    <property type="term" value="F:5'-3' DNA helicase activity"/>
    <property type="evidence" value="ECO:0007669"/>
    <property type="project" value="UniProtKB-EC"/>
</dbReference>
<comment type="caution">
    <text evidence="4">The sequence shown here is derived from an EMBL/GenBank/DDBJ whole genome shotgun (WGS) entry which is preliminary data.</text>
</comment>
<keyword evidence="1" id="KW-0347">Helicase</keyword>
<dbReference type="EC" id="5.6.2.3" evidence="1"/>
<keyword evidence="1" id="KW-0547">Nucleotide-binding</keyword>
<dbReference type="Pfam" id="PF05970">
    <property type="entry name" value="PIF1"/>
    <property type="match status" value="1"/>
</dbReference>
<comment type="cofactor">
    <cofactor evidence="1">
        <name>Mg(2+)</name>
        <dbReference type="ChEBI" id="CHEBI:18420"/>
    </cofactor>
</comment>
<evidence type="ECO:0000259" key="3">
    <source>
        <dbReference type="Pfam" id="PF05970"/>
    </source>
</evidence>
<gene>
    <name evidence="4" type="ORF">AM587_10001101</name>
</gene>
<reference evidence="4 5" key="1">
    <citation type="submission" date="2015-11" db="EMBL/GenBank/DDBJ databases">
        <title>Genomes and virulence difference between two physiological races of Phytophthora nicotianae.</title>
        <authorList>
            <person name="Liu H."/>
            <person name="Ma X."/>
            <person name="Yu H."/>
            <person name="Fang D."/>
            <person name="Li Y."/>
            <person name="Wang X."/>
            <person name="Wang W."/>
            <person name="Dong Y."/>
            <person name="Xiao B."/>
        </authorList>
    </citation>
    <scope>NUCLEOTIDE SEQUENCE [LARGE SCALE GENOMIC DNA]</scope>
    <source>
        <strain evidence="5">race 0</strain>
    </source>
</reference>
<dbReference type="SUPFAM" id="SSF52540">
    <property type="entry name" value="P-loop containing nucleoside triphosphate hydrolases"/>
    <property type="match status" value="2"/>
</dbReference>
<dbReference type="EMBL" id="LNFO01003383">
    <property type="protein sequence ID" value="KUF83057.1"/>
    <property type="molecule type" value="Genomic_DNA"/>
</dbReference>
<sequence length="678" mass="75029">MGSDSEYVSSCNGEPQTTTQLNPARFPGIPEAPSHSKDAVNAIIDNGMLANVAAQTASIFIQLNRKAALTSGFQSFPRVGFLRRWVKDGETDNKLVADTTPEKPAMRTTEVVELIRDALRPENMIWQSGRNCSSRMSAYPTLSEISQEFTLNPPQHAAFCKIGKGLFTRWLKADPSQADYQGINFENELAHDQLLFFLGGAGGTGKSRVVDAVTRLCSRWKRDSCVLKTALTGKAATLIQGRTLASFMLSLERSKGANLIGVDMLVIDEISMLTKTSWLKLDRLLRRNKRVSGVPFGGIHIVLVGDFLQLPPVGADPIYIDPRNKQTFSTTDIEGFLLWRRFETVIVLEESVRFRDDPEWGAGCAAARLGNWTSDFINLINARHVDKAHDIHWSADTVFVSPDNSTRTAINNEFLKATAKRLAPGNYPVRVVANFQGSLSGLSRQDVEYVMGLPDTRFGRMPPFIDLVEGMPIQVTQNVRPAKGAANGTLGALEHLIFSPDTSFKVVRDNRADMLVRVPNKPPLYAMLRINRGPNSAPFNEDVDPELFPVFYDAQAFSKSSVSLPRSPTGERRSLSVKLQQLPKVSAVGSTIYKVQGETLRSMVVVEGKSPIAIVNKPQQTYLLVSRVVSRFAFSTLTQFTAELAEWSRPPPAALEEEIRLQELSHITLQALQQELLL</sequence>
<dbReference type="InterPro" id="IPR027417">
    <property type="entry name" value="P-loop_NTPase"/>
</dbReference>
<dbReference type="GO" id="GO:0006310">
    <property type="term" value="P:DNA recombination"/>
    <property type="evidence" value="ECO:0007669"/>
    <property type="project" value="UniProtKB-KW"/>
</dbReference>
<keyword evidence="1" id="KW-0233">DNA recombination</keyword>
<dbReference type="STRING" id="4790.A0A0W8CG24"/>
<feature type="region of interest" description="Disordered" evidence="2">
    <location>
        <begin position="1"/>
        <end position="33"/>
    </location>
</feature>
<keyword evidence="1" id="KW-0067">ATP-binding</keyword>
<dbReference type="AlphaFoldDB" id="A0A0W8CG24"/>
<comment type="similarity">
    <text evidence="1">Belongs to the helicase family.</text>
</comment>
<comment type="catalytic activity">
    <reaction evidence="1">
        <text>ATP + H2O = ADP + phosphate + H(+)</text>
        <dbReference type="Rhea" id="RHEA:13065"/>
        <dbReference type="ChEBI" id="CHEBI:15377"/>
        <dbReference type="ChEBI" id="CHEBI:15378"/>
        <dbReference type="ChEBI" id="CHEBI:30616"/>
        <dbReference type="ChEBI" id="CHEBI:43474"/>
        <dbReference type="ChEBI" id="CHEBI:456216"/>
        <dbReference type="EC" id="5.6.2.3"/>
    </reaction>
</comment>
<keyword evidence="1" id="KW-0378">Hydrolase</keyword>
<evidence type="ECO:0000313" key="5">
    <source>
        <dbReference type="Proteomes" id="UP000052943"/>
    </source>
</evidence>
<evidence type="ECO:0000256" key="1">
    <source>
        <dbReference type="RuleBase" id="RU363044"/>
    </source>
</evidence>
<dbReference type="InterPro" id="IPR051055">
    <property type="entry name" value="PIF1_helicase"/>
</dbReference>
<evidence type="ECO:0000313" key="4">
    <source>
        <dbReference type="EMBL" id="KUF83057.1"/>
    </source>
</evidence>
<dbReference type="GO" id="GO:0016887">
    <property type="term" value="F:ATP hydrolysis activity"/>
    <property type="evidence" value="ECO:0007669"/>
    <property type="project" value="RHEA"/>
</dbReference>
<dbReference type="PANTHER" id="PTHR47642">
    <property type="entry name" value="ATP-DEPENDENT DNA HELICASE"/>
    <property type="match status" value="1"/>
</dbReference>
<dbReference type="GO" id="GO:0006281">
    <property type="term" value="P:DNA repair"/>
    <property type="evidence" value="ECO:0007669"/>
    <property type="project" value="UniProtKB-KW"/>
</dbReference>
<organism evidence="4 5">
    <name type="scientific">Phytophthora nicotianae</name>
    <name type="common">Potato buckeye rot agent</name>
    <name type="synonym">Phytophthora parasitica</name>
    <dbReference type="NCBI Taxonomy" id="4792"/>
    <lineage>
        <taxon>Eukaryota</taxon>
        <taxon>Sar</taxon>
        <taxon>Stramenopiles</taxon>
        <taxon>Oomycota</taxon>
        <taxon>Peronosporomycetes</taxon>
        <taxon>Peronosporales</taxon>
        <taxon>Peronosporaceae</taxon>
        <taxon>Phytophthora</taxon>
    </lineage>
</organism>
<dbReference type="GO" id="GO:0000723">
    <property type="term" value="P:telomere maintenance"/>
    <property type="evidence" value="ECO:0007669"/>
    <property type="project" value="InterPro"/>
</dbReference>
<protein>
    <recommendedName>
        <fullName evidence="1">ATP-dependent DNA helicase</fullName>
        <ecNumber evidence="1">5.6.2.3</ecNumber>
    </recommendedName>
</protein>
<dbReference type="PANTHER" id="PTHR47642:SF6">
    <property type="entry name" value="ATP-DEPENDENT DNA HELICASE"/>
    <property type="match status" value="1"/>
</dbReference>
<evidence type="ECO:0000256" key="2">
    <source>
        <dbReference type="SAM" id="MobiDB-lite"/>
    </source>
</evidence>
<dbReference type="OrthoDB" id="129520at2759"/>
<proteinExistence type="inferred from homology"/>
<dbReference type="InterPro" id="IPR010285">
    <property type="entry name" value="DNA_helicase_pif1-like_DEAD"/>
</dbReference>
<dbReference type="Proteomes" id="UP000052943">
    <property type="component" value="Unassembled WGS sequence"/>
</dbReference>
<keyword evidence="1" id="KW-0227">DNA damage</keyword>
<feature type="compositionally biased region" description="Polar residues" evidence="2">
    <location>
        <begin position="1"/>
        <end position="22"/>
    </location>
</feature>
<keyword evidence="1" id="KW-0234">DNA repair</keyword>
<feature type="domain" description="DNA helicase Pif1-like DEAD-box helicase" evidence="3">
    <location>
        <begin position="193"/>
        <end position="357"/>
    </location>
</feature>
<name>A0A0W8CG24_PHYNI</name>